<keyword evidence="5" id="KW-0238">DNA-binding</keyword>
<dbReference type="PROSITE" id="PS00463">
    <property type="entry name" value="ZN2_CY6_FUNGAL_1"/>
    <property type="match status" value="1"/>
</dbReference>
<dbReference type="GO" id="GO:0005634">
    <property type="term" value="C:nucleus"/>
    <property type="evidence" value="ECO:0007669"/>
    <property type="project" value="UniProtKB-SubCell"/>
</dbReference>
<evidence type="ECO:0000313" key="9">
    <source>
        <dbReference type="EMBL" id="PHH68821.1"/>
    </source>
</evidence>
<protein>
    <recommendedName>
        <fullName evidence="8">Zn(2)-C6 fungal-type domain-containing protein</fullName>
    </recommendedName>
</protein>
<evidence type="ECO:0000256" key="7">
    <source>
        <dbReference type="ARBA" id="ARBA00023242"/>
    </source>
</evidence>
<dbReference type="InterPro" id="IPR001138">
    <property type="entry name" value="Zn2Cys6_DnaBD"/>
</dbReference>
<reference evidence="9 10" key="1">
    <citation type="submission" date="2017-06" db="EMBL/GenBank/DDBJ databases">
        <title>Ant-infecting Ophiocordyceps genomes reveal a high diversity of potential behavioral manipulation genes and a possible major role for enterotoxins.</title>
        <authorList>
            <person name="De Bekker C."/>
            <person name="Evans H.C."/>
            <person name="Brachmann A."/>
            <person name="Hughes D.P."/>
        </authorList>
    </citation>
    <scope>NUCLEOTIDE SEQUENCE [LARGE SCALE GENOMIC DNA]</scope>
    <source>
        <strain evidence="9 10">Map16</strain>
    </source>
</reference>
<evidence type="ECO:0000256" key="4">
    <source>
        <dbReference type="ARBA" id="ARBA00023015"/>
    </source>
</evidence>
<dbReference type="SMART" id="SM00906">
    <property type="entry name" value="Fungal_trans"/>
    <property type="match status" value="1"/>
</dbReference>
<dbReference type="GO" id="GO:0045944">
    <property type="term" value="P:positive regulation of transcription by RNA polymerase II"/>
    <property type="evidence" value="ECO:0007669"/>
    <property type="project" value="TreeGrafter"/>
</dbReference>
<dbReference type="AlphaFoldDB" id="A0A2C5YPI8"/>
<dbReference type="PANTHER" id="PTHR47782">
    <property type="entry name" value="ZN(II)2CYS6 TRANSCRIPTION FACTOR (EUROFUNG)-RELATED"/>
    <property type="match status" value="1"/>
</dbReference>
<dbReference type="SMART" id="SM00066">
    <property type="entry name" value="GAL4"/>
    <property type="match status" value="1"/>
</dbReference>
<dbReference type="SUPFAM" id="SSF57701">
    <property type="entry name" value="Zn2/Cys6 DNA-binding domain"/>
    <property type="match status" value="1"/>
</dbReference>
<gene>
    <name evidence="9" type="ORF">CDD80_7211</name>
</gene>
<dbReference type="EMBL" id="NJES01000877">
    <property type="protein sequence ID" value="PHH68821.1"/>
    <property type="molecule type" value="Genomic_DNA"/>
</dbReference>
<evidence type="ECO:0000313" key="10">
    <source>
        <dbReference type="Proteomes" id="UP000226431"/>
    </source>
</evidence>
<dbReference type="Pfam" id="PF04082">
    <property type="entry name" value="Fungal_trans"/>
    <property type="match status" value="1"/>
</dbReference>
<dbReference type="PROSITE" id="PS50048">
    <property type="entry name" value="ZN2_CY6_FUNGAL_2"/>
    <property type="match status" value="1"/>
</dbReference>
<keyword evidence="10" id="KW-1185">Reference proteome</keyword>
<comment type="subcellular location">
    <subcellularLocation>
        <location evidence="1">Nucleus</location>
    </subcellularLocation>
</comment>
<dbReference type="Gene3D" id="4.10.240.10">
    <property type="entry name" value="Zn(2)-C6 fungal-type DNA-binding domain"/>
    <property type="match status" value="1"/>
</dbReference>
<evidence type="ECO:0000256" key="1">
    <source>
        <dbReference type="ARBA" id="ARBA00004123"/>
    </source>
</evidence>
<keyword evidence="6" id="KW-0804">Transcription</keyword>
<dbReference type="InterPro" id="IPR052202">
    <property type="entry name" value="Yeast_MetPath_Reg"/>
</dbReference>
<dbReference type="CDD" id="cd12148">
    <property type="entry name" value="fungal_TF_MHR"/>
    <property type="match status" value="1"/>
</dbReference>
<keyword evidence="3" id="KW-0862">Zinc</keyword>
<dbReference type="STRING" id="2004952.A0A2C5YPI8"/>
<evidence type="ECO:0000256" key="5">
    <source>
        <dbReference type="ARBA" id="ARBA00023125"/>
    </source>
</evidence>
<evidence type="ECO:0000256" key="6">
    <source>
        <dbReference type="ARBA" id="ARBA00023163"/>
    </source>
</evidence>
<accession>A0A2C5YPI8</accession>
<feature type="domain" description="Zn(2)-C6 fungal-type" evidence="8">
    <location>
        <begin position="25"/>
        <end position="54"/>
    </location>
</feature>
<dbReference type="GO" id="GO:0000981">
    <property type="term" value="F:DNA-binding transcription factor activity, RNA polymerase II-specific"/>
    <property type="evidence" value="ECO:0007669"/>
    <property type="project" value="InterPro"/>
</dbReference>
<dbReference type="PANTHER" id="PTHR47782:SF1">
    <property type="entry name" value="PYRIMIDINE PATHWAY REGULATORY PROTEIN 1"/>
    <property type="match status" value="1"/>
</dbReference>
<keyword evidence="7" id="KW-0539">Nucleus</keyword>
<dbReference type="InterPro" id="IPR007219">
    <property type="entry name" value="XnlR_reg_dom"/>
</dbReference>
<sequence>MPSQTAAKRRKAQESQETSFRNVSACNRCRLRKNRCDQKLPSCASCDKVGVACVGYDPITKKEIPRSNNNNNNNNNTITTMRESFFGLRTKPTMKPAPFPDRNSGLKLATLYLEHANPQIPILHRGEFLRVLARAYAGEGPALSARELYLLNMVFAIGSGVFVKVGEVGAVRPEEFHASAMVHLESSLSFRGGGLEVLQAVLLLANFALLRPVPPGLWYITGVAVRLAVDLGLHREDSGDAGPGPEPRRGWMRDMRRRLWWCTYSLDRLVSTCVGRPPGISDQDITTGLPSLVDDDGTTPLGLVSELGPSYKRVAHHYFRLRMLQSEMLQVQLSSHRQRDDGLPCPLLVRFGCLSGWRRHMHDRLLEWRASAPTPGDTGVAFETDFLELNYWQAVVMLYRPSLRVPVVFEGEYNTSDEVDGPKVMMDEGDDDVYVKVAEAGQRIVRIYRQLHLGGLVSYTYLSTHHLFMAGISYLYAIWHSPVVRAGLVSQVRASTCIIFQPSDITQSLDDVDFTVLAAKSVLTDLMDKCPPAEMCRDAFDRTARATITMASSSGGFGSAMHQQVPKEAALFPGPAAQLGFGDDAGVDAAGLQPELCFDGQPFDAFFFGGGVNM</sequence>
<evidence type="ECO:0000259" key="8">
    <source>
        <dbReference type="PROSITE" id="PS50048"/>
    </source>
</evidence>
<dbReference type="Pfam" id="PF00172">
    <property type="entry name" value="Zn_clus"/>
    <property type="match status" value="1"/>
</dbReference>
<comment type="caution">
    <text evidence="9">The sequence shown here is derived from an EMBL/GenBank/DDBJ whole genome shotgun (WGS) entry which is preliminary data.</text>
</comment>
<keyword evidence="4" id="KW-0805">Transcription regulation</keyword>
<dbReference type="CDD" id="cd00067">
    <property type="entry name" value="GAL4"/>
    <property type="match status" value="1"/>
</dbReference>
<evidence type="ECO:0000256" key="3">
    <source>
        <dbReference type="ARBA" id="ARBA00022833"/>
    </source>
</evidence>
<proteinExistence type="predicted"/>
<evidence type="ECO:0000256" key="2">
    <source>
        <dbReference type="ARBA" id="ARBA00022723"/>
    </source>
</evidence>
<dbReference type="Proteomes" id="UP000226431">
    <property type="component" value="Unassembled WGS sequence"/>
</dbReference>
<dbReference type="GO" id="GO:0008270">
    <property type="term" value="F:zinc ion binding"/>
    <property type="evidence" value="ECO:0007669"/>
    <property type="project" value="InterPro"/>
</dbReference>
<dbReference type="GO" id="GO:0006351">
    <property type="term" value="P:DNA-templated transcription"/>
    <property type="evidence" value="ECO:0007669"/>
    <property type="project" value="InterPro"/>
</dbReference>
<organism evidence="9 10">
    <name type="scientific">Ophiocordyceps camponoti-rufipedis</name>
    <dbReference type="NCBI Taxonomy" id="2004952"/>
    <lineage>
        <taxon>Eukaryota</taxon>
        <taxon>Fungi</taxon>
        <taxon>Dikarya</taxon>
        <taxon>Ascomycota</taxon>
        <taxon>Pezizomycotina</taxon>
        <taxon>Sordariomycetes</taxon>
        <taxon>Hypocreomycetidae</taxon>
        <taxon>Hypocreales</taxon>
        <taxon>Ophiocordycipitaceae</taxon>
        <taxon>Ophiocordyceps</taxon>
    </lineage>
</organism>
<dbReference type="GO" id="GO:0043565">
    <property type="term" value="F:sequence-specific DNA binding"/>
    <property type="evidence" value="ECO:0007669"/>
    <property type="project" value="TreeGrafter"/>
</dbReference>
<dbReference type="InterPro" id="IPR036864">
    <property type="entry name" value="Zn2-C6_fun-type_DNA-bd_sf"/>
</dbReference>
<name>A0A2C5YPI8_9HYPO</name>
<keyword evidence="2" id="KW-0479">Metal-binding</keyword>
<dbReference type="OrthoDB" id="5373550at2759"/>